<reference evidence="1" key="1">
    <citation type="submission" date="2021-05" db="EMBL/GenBank/DDBJ databases">
        <authorList>
            <person name="Scholz U."/>
            <person name="Mascher M."/>
            <person name="Fiebig A."/>
        </authorList>
    </citation>
    <scope>NUCLEOTIDE SEQUENCE [LARGE SCALE GENOMIC DNA]</scope>
</reference>
<accession>A0ACD5U2I6</accession>
<name>A0ACD5U2I6_AVESA</name>
<sequence>MNTAKRMKLEEIDLISLLPDDILGTIISFLRTDDAVRTSALSRRWRHLWLSVPLNLDTDHISGYCPDKIEVVTKILSEHQGPIRRLHLDSMYFADLDGWFMSLALDNLQEIDIYVAKFDGVLPLFVLRFTPTLRVAIIAHCCLFEESKLQKAMTIEARASKNYDFWVC</sequence>
<keyword evidence="2" id="KW-1185">Reference proteome</keyword>
<dbReference type="EnsemblPlants" id="AVESA.00010b.r2.1DG0168660.1">
    <property type="protein sequence ID" value="AVESA.00010b.r2.1DG0168660.1.CDS.1"/>
    <property type="gene ID" value="AVESA.00010b.r2.1DG0168660"/>
</dbReference>
<organism evidence="1 2">
    <name type="scientific">Avena sativa</name>
    <name type="common">Oat</name>
    <dbReference type="NCBI Taxonomy" id="4498"/>
    <lineage>
        <taxon>Eukaryota</taxon>
        <taxon>Viridiplantae</taxon>
        <taxon>Streptophyta</taxon>
        <taxon>Embryophyta</taxon>
        <taxon>Tracheophyta</taxon>
        <taxon>Spermatophyta</taxon>
        <taxon>Magnoliopsida</taxon>
        <taxon>Liliopsida</taxon>
        <taxon>Poales</taxon>
        <taxon>Poaceae</taxon>
        <taxon>BOP clade</taxon>
        <taxon>Pooideae</taxon>
        <taxon>Poodae</taxon>
        <taxon>Poeae</taxon>
        <taxon>Poeae Chloroplast Group 1 (Aveneae type)</taxon>
        <taxon>Aveninae</taxon>
        <taxon>Avena</taxon>
    </lineage>
</organism>
<reference evidence="1" key="2">
    <citation type="submission" date="2025-09" db="UniProtKB">
        <authorList>
            <consortium name="EnsemblPlants"/>
        </authorList>
    </citation>
    <scope>IDENTIFICATION</scope>
</reference>
<dbReference type="Proteomes" id="UP001732700">
    <property type="component" value="Chromosome 1D"/>
</dbReference>
<evidence type="ECO:0000313" key="1">
    <source>
        <dbReference type="EnsemblPlants" id="AVESA.00010b.r2.1DG0168660.1.CDS.1"/>
    </source>
</evidence>
<evidence type="ECO:0000313" key="2">
    <source>
        <dbReference type="Proteomes" id="UP001732700"/>
    </source>
</evidence>
<proteinExistence type="predicted"/>
<protein>
    <submittedName>
        <fullName evidence="1">Uncharacterized protein</fullName>
    </submittedName>
</protein>